<dbReference type="EMBL" id="LQYN01000006">
    <property type="protein sequence ID" value="KYD11476.1"/>
    <property type="molecule type" value="Genomic_DNA"/>
</dbReference>
<dbReference type="PATRIC" id="fig|46224.3.peg.4016"/>
<accession>A0A150LHQ4</accession>
<dbReference type="RefSeq" id="WP_066226331.1">
    <property type="nucleotide sequence ID" value="NZ_LQYN01000006.1"/>
</dbReference>
<sequence>MNAVSSIENKPSIWIRIAEHNLFDMCKEMGFTEERFIKYQKKRLFRSLLFGFPLIVAAFIFQWWWSLAGIAISTFLWWNEYNRAKKIYGNFNFEKQLQFSKFARMLIPYLLQTEATLYSVFTRLLDRLEEGHVKSSLERLLIEMNEYPNSEVPFVRFAVDASGTDSAILFMTTLYDFQQNTFDHSIIMELGQLSSTQLFEGVDEIISFKLRKFSMYPTKLTMASFVITLGYAICMISEAFSSELF</sequence>
<name>A0A150LHQ4_9BACI</name>
<dbReference type="AlphaFoldDB" id="A0A150LHQ4"/>
<protein>
    <submittedName>
        <fullName evidence="2">Uncharacterized protein</fullName>
    </submittedName>
</protein>
<keyword evidence="1" id="KW-0812">Transmembrane</keyword>
<evidence type="ECO:0000313" key="3">
    <source>
        <dbReference type="Proteomes" id="UP000075666"/>
    </source>
</evidence>
<organism evidence="2 3">
    <name type="scientific">Heyndrickxia sporothermodurans</name>
    <dbReference type="NCBI Taxonomy" id="46224"/>
    <lineage>
        <taxon>Bacteria</taxon>
        <taxon>Bacillati</taxon>
        <taxon>Bacillota</taxon>
        <taxon>Bacilli</taxon>
        <taxon>Bacillales</taxon>
        <taxon>Bacillaceae</taxon>
        <taxon>Heyndrickxia</taxon>
    </lineage>
</organism>
<reference evidence="2 3" key="1">
    <citation type="submission" date="2016-01" db="EMBL/GenBank/DDBJ databases">
        <title>Genome Sequences of Twelve Sporeforming Bacillus Species Isolated from Foods.</title>
        <authorList>
            <person name="Berendsen E.M."/>
            <person name="Wells-Bennik M.H."/>
            <person name="Krawcyk A.O."/>
            <person name="De Jong A."/>
            <person name="Holsappel S."/>
            <person name="Eijlander R.T."/>
            <person name="Kuipers O.P."/>
        </authorList>
    </citation>
    <scope>NUCLEOTIDE SEQUENCE [LARGE SCALE GENOMIC DNA]</scope>
    <source>
        <strain evidence="2 3">B4102</strain>
    </source>
</reference>
<evidence type="ECO:0000313" key="2">
    <source>
        <dbReference type="EMBL" id="KYD11476.1"/>
    </source>
</evidence>
<proteinExistence type="predicted"/>
<feature type="transmembrane region" description="Helical" evidence="1">
    <location>
        <begin position="220"/>
        <end position="240"/>
    </location>
</feature>
<keyword evidence="1" id="KW-0472">Membrane</keyword>
<dbReference type="STRING" id="46224.B4102_2204"/>
<comment type="caution">
    <text evidence="2">The sequence shown here is derived from an EMBL/GenBank/DDBJ whole genome shotgun (WGS) entry which is preliminary data.</text>
</comment>
<evidence type="ECO:0000256" key="1">
    <source>
        <dbReference type="SAM" id="Phobius"/>
    </source>
</evidence>
<dbReference type="Proteomes" id="UP000075666">
    <property type="component" value="Unassembled WGS sequence"/>
</dbReference>
<keyword evidence="1" id="KW-1133">Transmembrane helix</keyword>
<feature type="transmembrane region" description="Helical" evidence="1">
    <location>
        <begin position="48"/>
        <end position="78"/>
    </location>
</feature>
<dbReference type="OrthoDB" id="2809983at2"/>
<keyword evidence="3" id="KW-1185">Reference proteome</keyword>
<gene>
    <name evidence="2" type="ORF">B4102_2204</name>
</gene>